<organism evidence="7 8">
    <name type="scientific">Denitromonas iodatirespirans</name>
    <dbReference type="NCBI Taxonomy" id="2795389"/>
    <lineage>
        <taxon>Bacteria</taxon>
        <taxon>Pseudomonadati</taxon>
        <taxon>Pseudomonadota</taxon>
        <taxon>Betaproteobacteria</taxon>
        <taxon>Rhodocyclales</taxon>
        <taxon>Zoogloeaceae</taxon>
        <taxon>Denitromonas</taxon>
    </lineage>
</organism>
<evidence type="ECO:0000313" key="8">
    <source>
        <dbReference type="Proteomes" id="UP000694660"/>
    </source>
</evidence>
<evidence type="ECO:0000313" key="7">
    <source>
        <dbReference type="EMBL" id="MBT0963729.1"/>
    </source>
</evidence>
<dbReference type="PANTHER" id="PTHR43591">
    <property type="entry name" value="METHYLTRANSFERASE"/>
    <property type="match status" value="1"/>
</dbReference>
<dbReference type="PROSITE" id="PS01183">
    <property type="entry name" value="UBIE_1"/>
    <property type="match status" value="1"/>
</dbReference>
<comment type="pathway">
    <text evidence="6">Quinol/quinone metabolism; menaquinone biosynthesis; menaquinol from 1,4-dihydroxy-2-naphthoate: step 2/2.</text>
</comment>
<keyword evidence="3 6" id="KW-0808">Transferase</keyword>
<feature type="binding site" evidence="6">
    <location>
        <position position="70"/>
    </location>
    <ligand>
        <name>S-adenosyl-L-methionine</name>
        <dbReference type="ChEBI" id="CHEBI:59789"/>
    </ligand>
</feature>
<dbReference type="GO" id="GO:0009060">
    <property type="term" value="P:aerobic respiration"/>
    <property type="evidence" value="ECO:0007669"/>
    <property type="project" value="UniProtKB-UniRule"/>
</dbReference>
<reference evidence="8" key="1">
    <citation type="journal article" date="2022" name="ISME J.">
        <title>Genetic and phylogenetic analysis of dissimilatory iodate-reducing bacteria identifies potential niches across the world's oceans.</title>
        <authorList>
            <person name="Reyes-Umana V."/>
            <person name="Henning Z."/>
            <person name="Lee K."/>
            <person name="Barnum T.P."/>
            <person name="Coates J.D."/>
        </authorList>
    </citation>
    <scope>NUCLEOTIDE SEQUENCE [LARGE SCALE GENOMIC DNA]</scope>
    <source>
        <strain evidence="8">IR12</strain>
    </source>
</reference>
<dbReference type="RefSeq" id="WP_214363659.1">
    <property type="nucleotide sequence ID" value="NZ_JAEKFT010000036.1"/>
</dbReference>
<dbReference type="SUPFAM" id="SSF53335">
    <property type="entry name" value="S-adenosyl-L-methionine-dependent methyltransferases"/>
    <property type="match status" value="1"/>
</dbReference>
<proteinExistence type="inferred from homology"/>
<dbReference type="GO" id="GO:0043770">
    <property type="term" value="F:demethylmenaquinone methyltransferase activity"/>
    <property type="evidence" value="ECO:0007669"/>
    <property type="project" value="UniProtKB-UniRule"/>
</dbReference>
<evidence type="ECO:0000256" key="3">
    <source>
        <dbReference type="ARBA" id="ARBA00022679"/>
    </source>
</evidence>
<dbReference type="Proteomes" id="UP000694660">
    <property type="component" value="Unassembled WGS sequence"/>
</dbReference>
<keyword evidence="1 6" id="KW-0474">Menaquinone biosynthesis</keyword>
<comment type="similarity">
    <text evidence="6">Belongs to the class I-like SAM-binding methyltransferase superfamily. MenG/UbiE family.</text>
</comment>
<dbReference type="PROSITE" id="PS51608">
    <property type="entry name" value="SAM_MT_UBIE"/>
    <property type="match status" value="1"/>
</dbReference>
<comment type="function">
    <text evidence="6">Methyltransferase required for the conversion of demethylmenaquinol (DMKH2) to menaquinol (MKH2) and the conversion of 2-polyprenyl-6-methoxy-1,4-benzoquinol (DDMQH2) to 2-polyprenyl-3-methyl-6-methoxy-1,4-benzoquinol (DMQH2).</text>
</comment>
<dbReference type="InterPro" id="IPR029063">
    <property type="entry name" value="SAM-dependent_MTases_sf"/>
</dbReference>
<dbReference type="EC" id="2.1.1.163" evidence="6"/>
<dbReference type="GO" id="GO:0008425">
    <property type="term" value="F:2-methoxy-6-polyprenyl-1,4-benzoquinol methyltransferase activity"/>
    <property type="evidence" value="ECO:0007669"/>
    <property type="project" value="UniProtKB-UniRule"/>
</dbReference>
<comment type="caution">
    <text evidence="6">Lacks conserved residue(s) required for the propagation of feature annotation.</text>
</comment>
<protein>
    <recommendedName>
        <fullName evidence="6">Ubiquinone/menaquinone biosynthesis C-methyltransferase UbiE</fullName>
        <ecNumber evidence="6">2.1.1.163</ecNumber>
        <ecNumber evidence="6">2.1.1.201</ecNumber>
    </recommendedName>
    <alternativeName>
        <fullName evidence="6">2-methoxy-6-polyprenyl-1,4-benzoquinol methylase</fullName>
    </alternativeName>
    <alternativeName>
        <fullName evidence="6">Demethylmenaquinone methyltransferase</fullName>
    </alternativeName>
</protein>
<dbReference type="EC" id="2.1.1.201" evidence="6"/>
<keyword evidence="5 6" id="KW-0949">S-adenosyl-L-methionine</keyword>
<keyword evidence="4 6" id="KW-0831">Ubiquinone biosynthesis</keyword>
<evidence type="ECO:0000256" key="6">
    <source>
        <dbReference type="HAMAP-Rule" id="MF_01813"/>
    </source>
</evidence>
<dbReference type="AlphaFoldDB" id="A0A944H9Y9"/>
<evidence type="ECO:0000256" key="1">
    <source>
        <dbReference type="ARBA" id="ARBA00022428"/>
    </source>
</evidence>
<sequence>MTAPLDDTFGYQNVVPAERQRRIRQVFNAVAGRYDLMNDMMSFGIHRLWKRRFVRDLPREGLIVDLAGGTGDVARLMADAPGRTLVVCDPSLAMMQAGRARADGPALHWLGGEAERLPFADGSVRALTVAFGLRNATQLAAALAEIHRVLAPGGQFACLEFSRPQWWLKPFYDAYSFLVIPRLGAWVAKAPAAYQYLVESIRRFPDQRAFAQMVRDAGFDTVRWRNVSFGIACIHTATKATREAA</sequence>
<dbReference type="EMBL" id="JAEKFT010000036">
    <property type="protein sequence ID" value="MBT0963729.1"/>
    <property type="molecule type" value="Genomic_DNA"/>
</dbReference>
<dbReference type="GO" id="GO:0032259">
    <property type="term" value="P:methylation"/>
    <property type="evidence" value="ECO:0007669"/>
    <property type="project" value="UniProtKB-KW"/>
</dbReference>
<dbReference type="HAMAP" id="MF_01813">
    <property type="entry name" value="MenG_UbiE_methyltr"/>
    <property type="match status" value="1"/>
</dbReference>
<name>A0A944H9Y9_DENI1</name>
<feature type="binding site" evidence="6">
    <location>
        <position position="89"/>
    </location>
    <ligand>
        <name>S-adenosyl-L-methionine</name>
        <dbReference type="ChEBI" id="CHEBI:59789"/>
    </ligand>
</feature>
<comment type="pathway">
    <text evidence="6">Cofactor biosynthesis; ubiquinone biosynthesis.</text>
</comment>
<keyword evidence="2 6" id="KW-0489">Methyltransferase</keyword>
<keyword evidence="8" id="KW-1185">Reference proteome</keyword>
<dbReference type="Gene3D" id="3.40.50.150">
    <property type="entry name" value="Vaccinia Virus protein VP39"/>
    <property type="match status" value="1"/>
</dbReference>
<evidence type="ECO:0000256" key="5">
    <source>
        <dbReference type="ARBA" id="ARBA00022691"/>
    </source>
</evidence>
<comment type="catalytic activity">
    <reaction evidence="6">
        <text>a 2-demethylmenaquinol + S-adenosyl-L-methionine = a menaquinol + S-adenosyl-L-homocysteine + H(+)</text>
        <dbReference type="Rhea" id="RHEA:42640"/>
        <dbReference type="Rhea" id="RHEA-COMP:9539"/>
        <dbReference type="Rhea" id="RHEA-COMP:9563"/>
        <dbReference type="ChEBI" id="CHEBI:15378"/>
        <dbReference type="ChEBI" id="CHEBI:18151"/>
        <dbReference type="ChEBI" id="CHEBI:55437"/>
        <dbReference type="ChEBI" id="CHEBI:57856"/>
        <dbReference type="ChEBI" id="CHEBI:59789"/>
        <dbReference type="EC" id="2.1.1.163"/>
    </reaction>
</comment>
<evidence type="ECO:0000256" key="2">
    <source>
        <dbReference type="ARBA" id="ARBA00022603"/>
    </source>
</evidence>
<comment type="catalytic activity">
    <reaction evidence="6">
        <text>a 2-methoxy-6-(all-trans-polyprenyl)benzene-1,4-diol + S-adenosyl-L-methionine = a 5-methoxy-2-methyl-3-(all-trans-polyprenyl)benzene-1,4-diol + S-adenosyl-L-homocysteine + H(+)</text>
        <dbReference type="Rhea" id="RHEA:28286"/>
        <dbReference type="Rhea" id="RHEA-COMP:10858"/>
        <dbReference type="Rhea" id="RHEA-COMP:10859"/>
        <dbReference type="ChEBI" id="CHEBI:15378"/>
        <dbReference type="ChEBI" id="CHEBI:57856"/>
        <dbReference type="ChEBI" id="CHEBI:59789"/>
        <dbReference type="ChEBI" id="CHEBI:84166"/>
        <dbReference type="ChEBI" id="CHEBI:84167"/>
        <dbReference type="EC" id="2.1.1.201"/>
    </reaction>
</comment>
<evidence type="ECO:0000256" key="4">
    <source>
        <dbReference type="ARBA" id="ARBA00022688"/>
    </source>
</evidence>
<dbReference type="NCBIfam" id="TIGR01934">
    <property type="entry name" value="MenG_MenH_UbiE"/>
    <property type="match status" value="1"/>
</dbReference>
<dbReference type="InterPro" id="IPR004033">
    <property type="entry name" value="UbiE/COQ5_MeTrFase"/>
</dbReference>
<accession>A0A944H9Y9</accession>
<dbReference type="Pfam" id="PF01209">
    <property type="entry name" value="Ubie_methyltran"/>
    <property type="match status" value="1"/>
</dbReference>
<dbReference type="PANTHER" id="PTHR43591:SF24">
    <property type="entry name" value="2-METHOXY-6-POLYPRENYL-1,4-BENZOQUINOL METHYLASE, MITOCHONDRIAL"/>
    <property type="match status" value="1"/>
</dbReference>
<gene>
    <name evidence="6" type="primary">ubiE</name>
    <name evidence="7" type="ORF">I8J34_21320</name>
</gene>
<comment type="caution">
    <text evidence="7">The sequence shown here is derived from an EMBL/GenBank/DDBJ whole genome shotgun (WGS) entry which is preliminary data.</text>
</comment>
<dbReference type="GO" id="GO:0009234">
    <property type="term" value="P:menaquinone biosynthetic process"/>
    <property type="evidence" value="ECO:0007669"/>
    <property type="project" value="UniProtKB-UniRule"/>
</dbReference>
<dbReference type="InterPro" id="IPR023576">
    <property type="entry name" value="UbiE/COQ5_MeTrFase_CS"/>
</dbReference>
<dbReference type="CDD" id="cd02440">
    <property type="entry name" value="AdoMet_MTases"/>
    <property type="match status" value="1"/>
</dbReference>